<evidence type="ECO:0000313" key="3">
    <source>
        <dbReference type="Proteomes" id="UP001419268"/>
    </source>
</evidence>
<dbReference type="Gene3D" id="3.40.970.10">
    <property type="entry name" value="Ribonuclease H1, N-terminal domain"/>
    <property type="match status" value="1"/>
</dbReference>
<organism evidence="2 3">
    <name type="scientific">Stephania cephalantha</name>
    <dbReference type="NCBI Taxonomy" id="152367"/>
    <lineage>
        <taxon>Eukaryota</taxon>
        <taxon>Viridiplantae</taxon>
        <taxon>Streptophyta</taxon>
        <taxon>Embryophyta</taxon>
        <taxon>Tracheophyta</taxon>
        <taxon>Spermatophyta</taxon>
        <taxon>Magnoliopsida</taxon>
        <taxon>Ranunculales</taxon>
        <taxon>Menispermaceae</taxon>
        <taxon>Menispermoideae</taxon>
        <taxon>Cissampelideae</taxon>
        <taxon>Stephania</taxon>
    </lineage>
</organism>
<reference evidence="2 3" key="1">
    <citation type="submission" date="2024-01" db="EMBL/GenBank/DDBJ databases">
        <title>Genome assemblies of Stephania.</title>
        <authorList>
            <person name="Yang L."/>
        </authorList>
    </citation>
    <scope>NUCLEOTIDE SEQUENCE [LARGE SCALE GENOMIC DNA]</scope>
    <source>
        <strain evidence="2">JXDWG</strain>
        <tissue evidence="2">Leaf</tissue>
    </source>
</reference>
<dbReference type="InterPro" id="IPR037056">
    <property type="entry name" value="RNase_H1_N_sf"/>
</dbReference>
<proteinExistence type="predicted"/>
<dbReference type="Pfam" id="PF01693">
    <property type="entry name" value="Cauli_VI"/>
    <property type="match status" value="1"/>
</dbReference>
<evidence type="ECO:0000259" key="1">
    <source>
        <dbReference type="Pfam" id="PF01693"/>
    </source>
</evidence>
<sequence>MTSNWKWYTVFRGWDPGVYGTWYECYKQGINFDGFHYAHFDTKEEAIASFDRYNHAATIEREVHDQLTLEEGLAELGEIPPPPLPPRMWIEELYEAKGVPLPRSPSIDEEPRIDLFLETEPFTKELARVMNLLWNHGGLTRCIMYLMILLEQENINPCSRLNVWSLAYVNV</sequence>
<dbReference type="Proteomes" id="UP001419268">
    <property type="component" value="Unassembled WGS sequence"/>
</dbReference>
<comment type="caution">
    <text evidence="2">The sequence shown here is derived from an EMBL/GenBank/DDBJ whole genome shotgun (WGS) entry which is preliminary data.</text>
</comment>
<gene>
    <name evidence="2" type="ORF">Scep_004874</name>
</gene>
<evidence type="ECO:0000313" key="2">
    <source>
        <dbReference type="EMBL" id="KAK9158300.1"/>
    </source>
</evidence>
<name>A0AAP0KU58_9MAGN</name>
<feature type="domain" description="Ribonuclease H1 N-terminal" evidence="1">
    <location>
        <begin position="6"/>
        <end position="47"/>
    </location>
</feature>
<accession>A0AAP0KU58</accession>
<dbReference type="AlphaFoldDB" id="A0AAP0KU58"/>
<dbReference type="EMBL" id="JBBNAG010000002">
    <property type="protein sequence ID" value="KAK9158300.1"/>
    <property type="molecule type" value="Genomic_DNA"/>
</dbReference>
<dbReference type="InterPro" id="IPR011320">
    <property type="entry name" value="RNase_H1_N"/>
</dbReference>
<dbReference type="InterPro" id="IPR009027">
    <property type="entry name" value="Ribosomal_bL9/RNase_H1_N"/>
</dbReference>
<protein>
    <recommendedName>
        <fullName evidence="1">Ribonuclease H1 N-terminal domain-containing protein</fullName>
    </recommendedName>
</protein>
<keyword evidence="3" id="KW-1185">Reference proteome</keyword>
<dbReference type="SUPFAM" id="SSF55658">
    <property type="entry name" value="L9 N-domain-like"/>
    <property type="match status" value="1"/>
</dbReference>